<dbReference type="Proteomes" id="UP000799324">
    <property type="component" value="Unassembled WGS sequence"/>
</dbReference>
<name>A0A6A6TFI2_9PLEO</name>
<accession>A0A6A6TFI2</accession>
<proteinExistence type="predicted"/>
<keyword evidence="4" id="KW-1185">Reference proteome</keyword>
<organism evidence="3 4">
    <name type="scientific">Lophiostoma macrostomum CBS 122681</name>
    <dbReference type="NCBI Taxonomy" id="1314788"/>
    <lineage>
        <taxon>Eukaryota</taxon>
        <taxon>Fungi</taxon>
        <taxon>Dikarya</taxon>
        <taxon>Ascomycota</taxon>
        <taxon>Pezizomycotina</taxon>
        <taxon>Dothideomycetes</taxon>
        <taxon>Pleosporomycetidae</taxon>
        <taxon>Pleosporales</taxon>
        <taxon>Lophiostomataceae</taxon>
        <taxon>Lophiostoma</taxon>
    </lineage>
</organism>
<evidence type="ECO:0000256" key="1">
    <source>
        <dbReference type="SAM" id="Coils"/>
    </source>
</evidence>
<feature type="compositionally biased region" description="Polar residues" evidence="2">
    <location>
        <begin position="602"/>
        <end position="611"/>
    </location>
</feature>
<dbReference type="EMBL" id="MU004322">
    <property type="protein sequence ID" value="KAF2657748.1"/>
    <property type="molecule type" value="Genomic_DNA"/>
</dbReference>
<reference evidence="3" key="1">
    <citation type="journal article" date="2020" name="Stud. Mycol.">
        <title>101 Dothideomycetes genomes: a test case for predicting lifestyles and emergence of pathogens.</title>
        <authorList>
            <person name="Haridas S."/>
            <person name="Albert R."/>
            <person name="Binder M."/>
            <person name="Bloem J."/>
            <person name="Labutti K."/>
            <person name="Salamov A."/>
            <person name="Andreopoulos B."/>
            <person name="Baker S."/>
            <person name="Barry K."/>
            <person name="Bills G."/>
            <person name="Bluhm B."/>
            <person name="Cannon C."/>
            <person name="Castanera R."/>
            <person name="Culley D."/>
            <person name="Daum C."/>
            <person name="Ezra D."/>
            <person name="Gonzalez J."/>
            <person name="Henrissat B."/>
            <person name="Kuo A."/>
            <person name="Liang C."/>
            <person name="Lipzen A."/>
            <person name="Lutzoni F."/>
            <person name="Magnuson J."/>
            <person name="Mondo S."/>
            <person name="Nolan M."/>
            <person name="Ohm R."/>
            <person name="Pangilinan J."/>
            <person name="Park H.-J."/>
            <person name="Ramirez L."/>
            <person name="Alfaro M."/>
            <person name="Sun H."/>
            <person name="Tritt A."/>
            <person name="Yoshinaga Y."/>
            <person name="Zwiers L.-H."/>
            <person name="Turgeon B."/>
            <person name="Goodwin S."/>
            <person name="Spatafora J."/>
            <person name="Crous P."/>
            <person name="Grigoriev I."/>
        </authorList>
    </citation>
    <scope>NUCLEOTIDE SEQUENCE</scope>
    <source>
        <strain evidence="3">CBS 122681</strain>
    </source>
</reference>
<evidence type="ECO:0000313" key="3">
    <source>
        <dbReference type="EMBL" id="KAF2657748.1"/>
    </source>
</evidence>
<dbReference type="AlphaFoldDB" id="A0A6A6TFI2"/>
<evidence type="ECO:0000313" key="4">
    <source>
        <dbReference type="Proteomes" id="UP000799324"/>
    </source>
</evidence>
<sequence length="747" mass="82092">MASTGMTYLSEHCSRTFVYIMRTDELYVVSDTDSRHGDLFEMREIEPAEAEEIIYQFWGFHDFEESIPAHIKPPFGGGAPHVDDTLFISRLAHIARKWSHSEAVKAMYKQVSTRSDLPWGPAYLCHNDLLYVWKNLNGSTPKHIPEAEKRTNYNMDPDEFRMDGTLNSESTGSKRKSPSLDLGYEDARAAQDGNARAKHRRTHPASDGRSSDNNSLTGGIGLDQNPVALSGVNGLPSFMNAQERSPAPSEDLAQMGLRGNRKRLTSSKTGKAKKQPGVAQGQARTSQRLRKDAEPDLFELDSKGFTGRSQAKGPGRKPFDSPEPAGKKNRAGKRPRHPPPANALDGQNASVENGQAAAQNRQSNGNIMSDAYSQNHGGDLLHPVHESAIPEAENDHPSRELTPREKSPEGSLHEDMSRRARQDLEEYQNDNESGTRANGGNKAYAPFATPRELGAALRAQTGQQAPRYRLSGLARQAAEQEPRGDGSPSPPPIMGHQGLGHAQFSHLATSTSAQNRVSGTTANLQPILEQPTGPPQTPPHRPRQMRFSGPDIVVPRHRPDGLPTFAPQDSTGQSPRWEPEMSPDLPRPLQAPFGRAPGARVNQASLQQQANPDPPRPLHPPFRRGPDARPIHGPQQQQAGPDLLTRIKAGWRDLEHYQRRRARAVGLYGSAQARIHAADEKARLALLKGDIAEAVAANQALHDAGQEARQLETDCVEFSNRIVDLEAVIARDRLALRQRAGIEDEEL</sequence>
<feature type="region of interest" description="Disordered" evidence="2">
    <location>
        <begin position="141"/>
        <end position="641"/>
    </location>
</feature>
<feature type="compositionally biased region" description="Basic and acidic residues" evidence="2">
    <location>
        <begin position="393"/>
        <end position="424"/>
    </location>
</feature>
<feature type="compositionally biased region" description="Basic residues" evidence="2">
    <location>
        <begin position="259"/>
        <end position="274"/>
    </location>
</feature>
<keyword evidence="1" id="KW-0175">Coiled coil</keyword>
<evidence type="ECO:0000256" key="2">
    <source>
        <dbReference type="SAM" id="MobiDB-lite"/>
    </source>
</evidence>
<feature type="compositionally biased region" description="Polar residues" evidence="2">
    <location>
        <begin position="506"/>
        <end position="524"/>
    </location>
</feature>
<protein>
    <submittedName>
        <fullName evidence="3">Uncharacterized protein</fullName>
    </submittedName>
</protein>
<feature type="coiled-coil region" evidence="1">
    <location>
        <begin position="694"/>
        <end position="728"/>
    </location>
</feature>
<feature type="compositionally biased region" description="Basic residues" evidence="2">
    <location>
        <begin position="327"/>
        <end position="337"/>
    </location>
</feature>
<gene>
    <name evidence="3" type="ORF">K491DRAFT_714211</name>
</gene>
<feature type="compositionally biased region" description="Polar residues" evidence="2">
    <location>
        <begin position="345"/>
        <end position="376"/>
    </location>
</feature>